<evidence type="ECO:0000313" key="8">
    <source>
        <dbReference type="EMBL" id="PWR21981.1"/>
    </source>
</evidence>
<organism evidence="8 9">
    <name type="scientific">Zavarzinia compransoris</name>
    <dbReference type="NCBI Taxonomy" id="1264899"/>
    <lineage>
        <taxon>Bacteria</taxon>
        <taxon>Pseudomonadati</taxon>
        <taxon>Pseudomonadota</taxon>
        <taxon>Alphaproteobacteria</taxon>
        <taxon>Rhodospirillales</taxon>
        <taxon>Zavarziniaceae</taxon>
        <taxon>Zavarzinia</taxon>
    </lineage>
</organism>
<dbReference type="SUPFAM" id="SSF102114">
    <property type="entry name" value="Radical SAM enzymes"/>
    <property type="match status" value="1"/>
</dbReference>
<dbReference type="InterPro" id="IPR013785">
    <property type="entry name" value="Aldolase_TIM"/>
</dbReference>
<dbReference type="PANTHER" id="PTHR11228">
    <property type="entry name" value="RADICAL SAM DOMAIN PROTEIN"/>
    <property type="match status" value="1"/>
</dbReference>
<dbReference type="InterPro" id="IPR023885">
    <property type="entry name" value="4Fe4S-binding_SPASM_dom"/>
</dbReference>
<dbReference type="SMART" id="SM00729">
    <property type="entry name" value="Elp3"/>
    <property type="match status" value="1"/>
</dbReference>
<accession>A0A317E5N5</accession>
<dbReference type="InterPro" id="IPR050377">
    <property type="entry name" value="Radical_SAM_PqqE_MftC-like"/>
</dbReference>
<keyword evidence="6" id="KW-0411">Iron-sulfur</keyword>
<dbReference type="InterPro" id="IPR058240">
    <property type="entry name" value="rSAM_sf"/>
</dbReference>
<evidence type="ECO:0000256" key="1">
    <source>
        <dbReference type="ARBA" id="ARBA00001966"/>
    </source>
</evidence>
<reference evidence="9" key="1">
    <citation type="submission" date="2018-05" db="EMBL/GenBank/DDBJ databases">
        <title>Zavarzinia sp. HR-AS.</title>
        <authorList>
            <person name="Lee Y."/>
            <person name="Jeon C.O."/>
        </authorList>
    </citation>
    <scope>NUCLEOTIDE SEQUENCE [LARGE SCALE GENOMIC DNA]</scope>
    <source>
        <strain evidence="9">DSM 1231</strain>
    </source>
</reference>
<keyword evidence="9" id="KW-1185">Reference proteome</keyword>
<dbReference type="InterPro" id="IPR034391">
    <property type="entry name" value="AdoMet-like_SPASM_containing"/>
</dbReference>
<feature type="domain" description="Radical SAM core" evidence="7">
    <location>
        <begin position="171"/>
        <end position="379"/>
    </location>
</feature>
<dbReference type="EMBL" id="QGLF01000002">
    <property type="protein sequence ID" value="PWR21981.1"/>
    <property type="molecule type" value="Genomic_DNA"/>
</dbReference>
<protein>
    <recommendedName>
        <fullName evidence="7">Radical SAM core domain-containing protein</fullName>
    </recommendedName>
</protein>
<dbReference type="AlphaFoldDB" id="A0A317E5N5"/>
<evidence type="ECO:0000259" key="7">
    <source>
        <dbReference type="PROSITE" id="PS51918"/>
    </source>
</evidence>
<comment type="cofactor">
    <cofactor evidence="1">
        <name>[4Fe-4S] cluster</name>
        <dbReference type="ChEBI" id="CHEBI:49883"/>
    </cofactor>
</comment>
<dbReference type="OrthoDB" id="9782387at2"/>
<dbReference type="Pfam" id="PF04055">
    <property type="entry name" value="Radical_SAM"/>
    <property type="match status" value="1"/>
</dbReference>
<dbReference type="GO" id="GO:0046872">
    <property type="term" value="F:metal ion binding"/>
    <property type="evidence" value="ECO:0007669"/>
    <property type="project" value="UniProtKB-KW"/>
</dbReference>
<evidence type="ECO:0000256" key="3">
    <source>
        <dbReference type="ARBA" id="ARBA00022691"/>
    </source>
</evidence>
<proteinExistence type="predicted"/>
<dbReference type="Proteomes" id="UP000246077">
    <property type="component" value="Unassembled WGS sequence"/>
</dbReference>
<keyword evidence="2" id="KW-0004">4Fe-4S</keyword>
<dbReference type="GO" id="GO:0003824">
    <property type="term" value="F:catalytic activity"/>
    <property type="evidence" value="ECO:0007669"/>
    <property type="project" value="InterPro"/>
</dbReference>
<dbReference type="InterPro" id="IPR006638">
    <property type="entry name" value="Elp3/MiaA/NifB-like_rSAM"/>
</dbReference>
<dbReference type="PANTHER" id="PTHR11228:SF7">
    <property type="entry name" value="PQQA PEPTIDE CYCLASE"/>
    <property type="match status" value="1"/>
</dbReference>
<dbReference type="PROSITE" id="PS51918">
    <property type="entry name" value="RADICAL_SAM"/>
    <property type="match status" value="1"/>
</dbReference>
<gene>
    <name evidence="8" type="ORF">DKG75_08355</name>
</gene>
<dbReference type="SFLD" id="SFLDG01067">
    <property type="entry name" value="SPASM/twitch_domain_containing"/>
    <property type="match status" value="1"/>
</dbReference>
<name>A0A317E5N5_9PROT</name>
<sequence length="475" mass="51230">MLSDWVETAWTRHADGSLLGRPLRPLPDVLQRLDGRRGTLPGDLSPRARQGRAIRLLAGAGYGAEGRLAGDVAMSFDPAGQRFTIAAAEARALEQRWRETPLAATPGPVPVPAGIGGKIDALPLSPALAARLRAAGQDLLAGSERRLWAGGGGALVPGALPDAVVFHDDALPVPLTLMIETTTACNFRCGFCYGRHVAQGVMKPDAFLAVLEHLPALAAVEFTGEGEPLLNRHVPDMIRAVKARGAWVHLTTNGSRMTRERAGMIVDLGIDTVATSMESLDAARFARLRPGGDLAEVQRAMALLVEERRRRGRGPDLLLWVTLLRSTLGEIDAFLDYAGSAGFARVEFQVLNGLAAYRRFYDADLAAELLTGAELRQHRDRPTTSSRTRQVIDDLLAIQAGRRCDIFMGALTVDWRGQVMPCRLLKSPQHPSAGDLGRLSLDEIWHDPGFAEFRFALQHGVVLNACDGCAYVAGA</sequence>
<keyword evidence="3" id="KW-0949">S-adenosyl-L-methionine</keyword>
<dbReference type="GO" id="GO:0051536">
    <property type="term" value="F:iron-sulfur cluster binding"/>
    <property type="evidence" value="ECO:0007669"/>
    <property type="project" value="UniProtKB-KW"/>
</dbReference>
<keyword evidence="5" id="KW-0408">Iron</keyword>
<dbReference type="Gene3D" id="3.20.20.70">
    <property type="entry name" value="Aldolase class I"/>
    <property type="match status" value="1"/>
</dbReference>
<dbReference type="InterPro" id="IPR007197">
    <property type="entry name" value="rSAM"/>
</dbReference>
<dbReference type="SFLD" id="SFLDG01387">
    <property type="entry name" value="BtrN-like_SPASM_domain_contain"/>
    <property type="match status" value="1"/>
</dbReference>
<evidence type="ECO:0000313" key="9">
    <source>
        <dbReference type="Proteomes" id="UP000246077"/>
    </source>
</evidence>
<evidence type="ECO:0000256" key="2">
    <source>
        <dbReference type="ARBA" id="ARBA00022485"/>
    </source>
</evidence>
<keyword evidence="4" id="KW-0479">Metal-binding</keyword>
<evidence type="ECO:0000256" key="4">
    <source>
        <dbReference type="ARBA" id="ARBA00022723"/>
    </source>
</evidence>
<dbReference type="Pfam" id="PF13186">
    <property type="entry name" value="SPASM"/>
    <property type="match status" value="1"/>
</dbReference>
<evidence type="ECO:0000256" key="5">
    <source>
        <dbReference type="ARBA" id="ARBA00023004"/>
    </source>
</evidence>
<dbReference type="SFLD" id="SFLDS00029">
    <property type="entry name" value="Radical_SAM"/>
    <property type="match status" value="1"/>
</dbReference>
<dbReference type="CDD" id="cd21109">
    <property type="entry name" value="SPASM"/>
    <property type="match status" value="1"/>
</dbReference>
<dbReference type="RefSeq" id="WP_109920626.1">
    <property type="nucleotide sequence ID" value="NZ_QGLF01000002.1"/>
</dbReference>
<dbReference type="CDD" id="cd01335">
    <property type="entry name" value="Radical_SAM"/>
    <property type="match status" value="1"/>
</dbReference>
<evidence type="ECO:0000256" key="6">
    <source>
        <dbReference type="ARBA" id="ARBA00023014"/>
    </source>
</evidence>
<comment type="caution">
    <text evidence="8">The sequence shown here is derived from an EMBL/GenBank/DDBJ whole genome shotgun (WGS) entry which is preliminary data.</text>
</comment>